<evidence type="ECO:0000313" key="2">
    <source>
        <dbReference type="EMBL" id="KAK2957170.1"/>
    </source>
</evidence>
<dbReference type="EMBL" id="JARBJD010000048">
    <property type="protein sequence ID" value="KAK2957170.1"/>
    <property type="molecule type" value="Genomic_DNA"/>
</dbReference>
<feature type="compositionally biased region" description="Pro residues" evidence="1">
    <location>
        <begin position="177"/>
        <end position="189"/>
    </location>
</feature>
<reference evidence="2 3" key="1">
    <citation type="journal article" date="2022" name="bioRxiv">
        <title>Genomics of Preaxostyla Flagellates Illuminates Evolutionary Transitions and the Path Towards Mitochondrial Loss.</title>
        <authorList>
            <person name="Novak L.V.F."/>
            <person name="Treitli S.C."/>
            <person name="Pyrih J."/>
            <person name="Halakuc P."/>
            <person name="Pipaliya S.V."/>
            <person name="Vacek V."/>
            <person name="Brzon O."/>
            <person name="Soukal P."/>
            <person name="Eme L."/>
            <person name="Dacks J.B."/>
            <person name="Karnkowska A."/>
            <person name="Elias M."/>
            <person name="Hampl V."/>
        </authorList>
    </citation>
    <scope>NUCLEOTIDE SEQUENCE [LARGE SCALE GENOMIC DNA]</scope>
    <source>
        <strain evidence="2">NAU3</strain>
        <tissue evidence="2">Gut</tissue>
    </source>
</reference>
<protein>
    <submittedName>
        <fullName evidence="2">Uncharacterized protein</fullName>
    </submittedName>
</protein>
<accession>A0ABQ9Y094</accession>
<organism evidence="2 3">
    <name type="scientific">Blattamonas nauphoetae</name>
    <dbReference type="NCBI Taxonomy" id="2049346"/>
    <lineage>
        <taxon>Eukaryota</taxon>
        <taxon>Metamonada</taxon>
        <taxon>Preaxostyla</taxon>
        <taxon>Oxymonadida</taxon>
        <taxon>Blattamonas</taxon>
    </lineage>
</organism>
<feature type="compositionally biased region" description="Polar residues" evidence="1">
    <location>
        <begin position="314"/>
        <end position="324"/>
    </location>
</feature>
<feature type="compositionally biased region" description="Polar residues" evidence="1">
    <location>
        <begin position="192"/>
        <end position="211"/>
    </location>
</feature>
<evidence type="ECO:0000313" key="3">
    <source>
        <dbReference type="Proteomes" id="UP001281761"/>
    </source>
</evidence>
<proteinExistence type="predicted"/>
<sequence>MSSVPWYVPIIGQLNVNPEVKSKLDSLYSSHEEFIAAIVSFVEYDIDQSITDIHGSDPSLKEMTKPVIELLSSSIKQRFQSASQFNPPSFTTPSSQYPPLATISPTQPTTFTQISDLKGDEPETPPFQTPYQPVPQPTQNIQFQAAFQQPIPRQLVQNDLSQPPPSHAPHVYASPIVYPPQPPPNPPSNPQILSSTMSTTPTHLHLTSNPPSHGYQMNPPLDTTRMNLPMTSIHHVPLQDQQFGVSQIAQPPFSHPQIPHPPFNQPIHPQPQPQHLSSYLPPPMHPHPPEPYHETISQPQPQIHPPYPQEYPINNAQPPHSTLP</sequence>
<feature type="region of interest" description="Disordered" evidence="1">
    <location>
        <begin position="249"/>
        <end position="324"/>
    </location>
</feature>
<dbReference type="Proteomes" id="UP001281761">
    <property type="component" value="Unassembled WGS sequence"/>
</dbReference>
<feature type="region of interest" description="Disordered" evidence="1">
    <location>
        <begin position="158"/>
        <end position="217"/>
    </location>
</feature>
<evidence type="ECO:0000256" key="1">
    <source>
        <dbReference type="SAM" id="MobiDB-lite"/>
    </source>
</evidence>
<gene>
    <name evidence="2" type="ORF">BLNAU_7764</name>
</gene>
<feature type="compositionally biased region" description="Pro residues" evidence="1">
    <location>
        <begin position="258"/>
        <end position="272"/>
    </location>
</feature>
<keyword evidence="3" id="KW-1185">Reference proteome</keyword>
<name>A0ABQ9Y094_9EUKA</name>
<comment type="caution">
    <text evidence="2">The sequence shown here is derived from an EMBL/GenBank/DDBJ whole genome shotgun (WGS) entry which is preliminary data.</text>
</comment>